<dbReference type="InterPro" id="IPR050283">
    <property type="entry name" value="E-box_TF_Regulators"/>
</dbReference>
<dbReference type="AlphaFoldDB" id="A0A813M3T4"/>
<dbReference type="GO" id="GO:0032502">
    <property type="term" value="P:developmental process"/>
    <property type="evidence" value="ECO:0007669"/>
    <property type="project" value="TreeGrafter"/>
</dbReference>
<comment type="caution">
    <text evidence="3">The sequence shown here is derived from an EMBL/GenBank/DDBJ whole genome shotgun (WGS) entry which is preliminary data.</text>
</comment>
<dbReference type="Proteomes" id="UP000663879">
    <property type="component" value="Unassembled WGS sequence"/>
</dbReference>
<protein>
    <recommendedName>
        <fullName evidence="2">BHLH domain-containing protein</fullName>
    </recommendedName>
</protein>
<name>A0A813M3T4_9BILA</name>
<dbReference type="PROSITE" id="PS50888">
    <property type="entry name" value="BHLH"/>
    <property type="match status" value="1"/>
</dbReference>
<proteinExistence type="predicted"/>
<organism evidence="3 4">
    <name type="scientific">Brachionus calyciflorus</name>
    <dbReference type="NCBI Taxonomy" id="104777"/>
    <lineage>
        <taxon>Eukaryota</taxon>
        <taxon>Metazoa</taxon>
        <taxon>Spiralia</taxon>
        <taxon>Gnathifera</taxon>
        <taxon>Rotifera</taxon>
        <taxon>Eurotatoria</taxon>
        <taxon>Monogononta</taxon>
        <taxon>Pseudotrocha</taxon>
        <taxon>Ploima</taxon>
        <taxon>Brachionidae</taxon>
        <taxon>Brachionus</taxon>
    </lineage>
</organism>
<dbReference type="InterPro" id="IPR036638">
    <property type="entry name" value="HLH_DNA-bd_sf"/>
</dbReference>
<dbReference type="Gene3D" id="4.10.280.10">
    <property type="entry name" value="Helix-loop-helix DNA-binding domain"/>
    <property type="match status" value="1"/>
</dbReference>
<evidence type="ECO:0000256" key="1">
    <source>
        <dbReference type="ARBA" id="ARBA00023125"/>
    </source>
</evidence>
<feature type="domain" description="BHLH" evidence="2">
    <location>
        <begin position="53"/>
        <end position="130"/>
    </location>
</feature>
<evidence type="ECO:0000259" key="2">
    <source>
        <dbReference type="PROSITE" id="PS50888"/>
    </source>
</evidence>
<dbReference type="OrthoDB" id="6241467at2759"/>
<reference evidence="3" key="1">
    <citation type="submission" date="2021-02" db="EMBL/GenBank/DDBJ databases">
        <authorList>
            <person name="Nowell W R."/>
        </authorList>
    </citation>
    <scope>NUCLEOTIDE SEQUENCE</scope>
    <source>
        <strain evidence="3">Ploen Becks lab</strain>
    </source>
</reference>
<keyword evidence="1" id="KW-0238">DNA-binding</keyword>
<keyword evidence="4" id="KW-1185">Reference proteome</keyword>
<dbReference type="CDD" id="cd11418">
    <property type="entry name" value="bHLH_TS_ASCL"/>
    <property type="match status" value="1"/>
</dbReference>
<gene>
    <name evidence="3" type="ORF">OXX778_LOCUS1120</name>
</gene>
<dbReference type="SUPFAM" id="SSF47459">
    <property type="entry name" value="HLH, helix-loop-helix DNA-binding domain"/>
    <property type="match status" value="1"/>
</dbReference>
<dbReference type="InterPro" id="IPR011598">
    <property type="entry name" value="bHLH_dom"/>
</dbReference>
<evidence type="ECO:0000313" key="3">
    <source>
        <dbReference type="EMBL" id="CAF0711628.1"/>
    </source>
</evidence>
<evidence type="ECO:0000313" key="4">
    <source>
        <dbReference type="Proteomes" id="UP000663879"/>
    </source>
</evidence>
<dbReference type="PANTHER" id="PTHR23349:SF108">
    <property type="entry name" value="BHLH DOMAIN-CONTAINING PROTEIN"/>
    <property type="match status" value="1"/>
</dbReference>
<dbReference type="Pfam" id="PF00010">
    <property type="entry name" value="HLH"/>
    <property type="match status" value="1"/>
</dbReference>
<dbReference type="GO" id="GO:0000981">
    <property type="term" value="F:DNA-binding transcription factor activity, RNA polymerase II-specific"/>
    <property type="evidence" value="ECO:0007669"/>
    <property type="project" value="TreeGrafter"/>
</dbReference>
<dbReference type="PANTHER" id="PTHR23349">
    <property type="entry name" value="BASIC HELIX-LOOP-HELIX TRANSCRIPTION FACTOR, TWIST"/>
    <property type="match status" value="1"/>
</dbReference>
<dbReference type="GO" id="GO:0046983">
    <property type="term" value="F:protein dimerization activity"/>
    <property type="evidence" value="ECO:0007669"/>
    <property type="project" value="InterPro"/>
</dbReference>
<dbReference type="EMBL" id="CAJNOC010000067">
    <property type="protein sequence ID" value="CAF0711628.1"/>
    <property type="molecule type" value="Genomic_DNA"/>
</dbReference>
<dbReference type="SMART" id="SM00353">
    <property type="entry name" value="HLH"/>
    <property type="match status" value="1"/>
</dbReference>
<sequence length="184" mass="21431">MNSYDFKVIDQIINNNDQIEIPQKHKRQHEQNYTSNKRQCLADIDTNCRQLNTRIEKRNARERNRVKLVNCEFEKLRKIILDSDYCRDFLSSSCETCSNDETNDSIVSIGSKRISKLKILRTAIDYINHLSGILKNSEVQKDQNDLSNLSHNDLFNLDPDLDLADFDLSCLQIPTSFIDSLIFN</sequence>
<accession>A0A813M3T4</accession>
<dbReference type="GO" id="GO:0000977">
    <property type="term" value="F:RNA polymerase II transcription regulatory region sequence-specific DNA binding"/>
    <property type="evidence" value="ECO:0007669"/>
    <property type="project" value="TreeGrafter"/>
</dbReference>